<dbReference type="OrthoDB" id="262669at2"/>
<comment type="caution">
    <text evidence="3">The sequence shown here is derived from an EMBL/GenBank/DDBJ whole genome shotgun (WGS) entry which is preliminary data.</text>
</comment>
<sequence length="431" mass="45352" precursor="true">MLQAFVIAHRGVVRAGLTAVVAHFALFAGSVVAQTTIYTDAFENEETLLVSGATSSTGWVFDLDEANQSDARFGFDYSSLSIPEAPRSAPGDAAQRGVALRTNVAAGNIDSAGISLANPAFSGRYLVEVDMWLNWSLDESQVGTTEHAGLFVGNDTVDNPASPDFPVQRGAGAIFSSDGDCSNCDFILLKNEAELDTFSGQYTVTDFGFGNQDGYDNTDINADPMNGDLLDLPALFPSFSIPLNPSFTQPAGAVGFQWITLTADVDPNGGTGPGPVKGTTTFTVKNAASGESFTLGTVDNSILDDPDDGQDTGESPVDMEGQVSLVLIDFFTSVARDINEATVVFDNLVVSQIEEIGLDGDYNDDGKVDAADYTVWRDGNSPDNTPAGYDLWANNYGATTPPPAVAAPEPAGLAIVVGALAAGWITPRRRR</sequence>
<feature type="signal peptide" evidence="2">
    <location>
        <begin position="1"/>
        <end position="33"/>
    </location>
</feature>
<dbReference type="RefSeq" id="WP_146445379.1">
    <property type="nucleotide sequence ID" value="NZ_SJPR01000003.1"/>
</dbReference>
<evidence type="ECO:0000256" key="2">
    <source>
        <dbReference type="SAM" id="SignalP"/>
    </source>
</evidence>
<keyword evidence="4" id="KW-1185">Reference proteome</keyword>
<proteinExistence type="predicted"/>
<evidence type="ECO:0000313" key="3">
    <source>
        <dbReference type="EMBL" id="TWT96878.1"/>
    </source>
</evidence>
<keyword evidence="2" id="KW-0732">Signal</keyword>
<dbReference type="AlphaFoldDB" id="A0A5C6AC28"/>
<reference evidence="3 4" key="1">
    <citation type="submission" date="2019-02" db="EMBL/GenBank/DDBJ databases">
        <title>Deep-cultivation of Planctomycetes and their phenomic and genomic characterization uncovers novel biology.</title>
        <authorList>
            <person name="Wiegand S."/>
            <person name="Jogler M."/>
            <person name="Boedeker C."/>
            <person name="Pinto D."/>
            <person name="Vollmers J."/>
            <person name="Rivas-Marin E."/>
            <person name="Kohn T."/>
            <person name="Peeters S.H."/>
            <person name="Heuer A."/>
            <person name="Rast P."/>
            <person name="Oberbeckmann S."/>
            <person name="Bunk B."/>
            <person name="Jeske O."/>
            <person name="Meyerdierks A."/>
            <person name="Storesund J.E."/>
            <person name="Kallscheuer N."/>
            <person name="Luecker S."/>
            <person name="Lage O.M."/>
            <person name="Pohl T."/>
            <person name="Merkel B.J."/>
            <person name="Hornburger P."/>
            <person name="Mueller R.-W."/>
            <person name="Bruemmer F."/>
            <person name="Labrenz M."/>
            <person name="Spormann A.M."/>
            <person name="Op Den Camp H."/>
            <person name="Overmann J."/>
            <person name="Amann R."/>
            <person name="Jetten M.S.M."/>
            <person name="Mascher T."/>
            <person name="Medema M.H."/>
            <person name="Devos D.P."/>
            <person name="Kaster A.-K."/>
            <person name="Ovreas L."/>
            <person name="Rohde M."/>
            <person name="Galperin M.Y."/>
            <person name="Jogler C."/>
        </authorList>
    </citation>
    <scope>NUCLEOTIDE SEQUENCE [LARGE SCALE GENOMIC DNA]</scope>
    <source>
        <strain evidence="3 4">Pla108</strain>
    </source>
</reference>
<protein>
    <recommendedName>
        <fullName evidence="5">PEP-CTERM protein-sorting domain-containing protein</fullName>
    </recommendedName>
</protein>
<feature type="region of interest" description="Disordered" evidence="1">
    <location>
        <begin position="298"/>
        <end position="317"/>
    </location>
</feature>
<feature type="compositionally biased region" description="Acidic residues" evidence="1">
    <location>
        <begin position="302"/>
        <end position="311"/>
    </location>
</feature>
<evidence type="ECO:0000313" key="4">
    <source>
        <dbReference type="Proteomes" id="UP000317421"/>
    </source>
</evidence>
<accession>A0A5C6AC28</accession>
<organism evidence="3 4">
    <name type="scientific">Botrimarina colliarenosi</name>
    <dbReference type="NCBI Taxonomy" id="2528001"/>
    <lineage>
        <taxon>Bacteria</taxon>
        <taxon>Pseudomonadati</taxon>
        <taxon>Planctomycetota</taxon>
        <taxon>Planctomycetia</taxon>
        <taxon>Pirellulales</taxon>
        <taxon>Lacipirellulaceae</taxon>
        <taxon>Botrimarina</taxon>
    </lineage>
</organism>
<dbReference type="Proteomes" id="UP000317421">
    <property type="component" value="Unassembled WGS sequence"/>
</dbReference>
<evidence type="ECO:0008006" key="5">
    <source>
        <dbReference type="Google" id="ProtNLM"/>
    </source>
</evidence>
<name>A0A5C6AC28_9BACT</name>
<evidence type="ECO:0000256" key="1">
    <source>
        <dbReference type="SAM" id="MobiDB-lite"/>
    </source>
</evidence>
<feature type="chain" id="PRO_5022712879" description="PEP-CTERM protein-sorting domain-containing protein" evidence="2">
    <location>
        <begin position="34"/>
        <end position="431"/>
    </location>
</feature>
<dbReference type="EMBL" id="SJPR01000003">
    <property type="protein sequence ID" value="TWT96878.1"/>
    <property type="molecule type" value="Genomic_DNA"/>
</dbReference>
<gene>
    <name evidence="3" type="ORF">Pla108_26530</name>
</gene>